<evidence type="ECO:0000256" key="4">
    <source>
        <dbReference type="RuleBase" id="RU003494"/>
    </source>
</evidence>
<dbReference type="SUPFAM" id="SSF52833">
    <property type="entry name" value="Thioredoxin-like"/>
    <property type="match status" value="1"/>
</dbReference>
<dbReference type="PANTHER" id="PTHR44051:SF9">
    <property type="entry name" value="GLUTATHIONE S-TRANSFERASE 1"/>
    <property type="match status" value="1"/>
</dbReference>
<keyword evidence="2 7" id="KW-0808">Transferase</keyword>
<evidence type="ECO:0000259" key="6">
    <source>
        <dbReference type="PROSITE" id="PS50405"/>
    </source>
</evidence>
<dbReference type="FunFam" id="3.40.30.10:FF:000156">
    <property type="entry name" value="Glutathione S-transferase 1"/>
    <property type="match status" value="1"/>
</dbReference>
<organism evidence="7 8">
    <name type="scientific">Aliterella atlantica CENA595</name>
    <dbReference type="NCBI Taxonomy" id="1618023"/>
    <lineage>
        <taxon>Bacteria</taxon>
        <taxon>Bacillati</taxon>
        <taxon>Cyanobacteriota</taxon>
        <taxon>Cyanophyceae</taxon>
        <taxon>Chroococcidiopsidales</taxon>
        <taxon>Aliterellaceae</taxon>
        <taxon>Aliterella</taxon>
    </lineage>
</organism>
<dbReference type="PROSITE" id="PS50404">
    <property type="entry name" value="GST_NTER"/>
    <property type="match status" value="1"/>
</dbReference>
<evidence type="ECO:0000313" key="7">
    <source>
        <dbReference type="EMBL" id="KJH71989.1"/>
    </source>
</evidence>
<dbReference type="InterPro" id="IPR036249">
    <property type="entry name" value="Thioredoxin-like_sf"/>
</dbReference>
<dbReference type="EMBL" id="JYON01000008">
    <property type="protein sequence ID" value="KJH71989.1"/>
    <property type="molecule type" value="Genomic_DNA"/>
</dbReference>
<dbReference type="PROSITE" id="PS50405">
    <property type="entry name" value="GST_CTER"/>
    <property type="match status" value="1"/>
</dbReference>
<dbReference type="Proteomes" id="UP000032452">
    <property type="component" value="Unassembled WGS sequence"/>
</dbReference>
<keyword evidence="8" id="KW-1185">Reference proteome</keyword>
<dbReference type="InterPro" id="IPR004046">
    <property type="entry name" value="GST_C"/>
</dbReference>
<reference evidence="7 8" key="1">
    <citation type="submission" date="2015-02" db="EMBL/GenBank/DDBJ databases">
        <title>Draft genome of a novel marine cyanobacterium (Chroococcales) isolated from South Atlantic Ocean.</title>
        <authorList>
            <person name="Rigonato J."/>
            <person name="Alvarenga D.O."/>
            <person name="Branco L.H."/>
            <person name="Varani A.M."/>
            <person name="Brandini F.P."/>
            <person name="Fiore M.F."/>
        </authorList>
    </citation>
    <scope>NUCLEOTIDE SEQUENCE [LARGE SCALE GENOMIC DNA]</scope>
    <source>
        <strain evidence="7 8">CENA595</strain>
    </source>
</reference>
<dbReference type="GO" id="GO:0005737">
    <property type="term" value="C:cytoplasm"/>
    <property type="evidence" value="ECO:0007669"/>
    <property type="project" value="UniProtKB-ARBA"/>
</dbReference>
<dbReference type="InterPro" id="IPR004045">
    <property type="entry name" value="Glutathione_S-Trfase_N"/>
</dbReference>
<name>A0A0D8ZU46_9CYAN</name>
<evidence type="ECO:0000259" key="5">
    <source>
        <dbReference type="PROSITE" id="PS50404"/>
    </source>
</evidence>
<dbReference type="Pfam" id="PF00043">
    <property type="entry name" value="GST_C"/>
    <property type="match status" value="1"/>
</dbReference>
<evidence type="ECO:0000256" key="1">
    <source>
        <dbReference type="ARBA" id="ARBA00012452"/>
    </source>
</evidence>
<dbReference type="GO" id="GO:0004364">
    <property type="term" value="F:glutathione transferase activity"/>
    <property type="evidence" value="ECO:0007669"/>
    <property type="project" value="UniProtKB-EC"/>
</dbReference>
<dbReference type="SFLD" id="SFLDG00358">
    <property type="entry name" value="Main_(cytGST)"/>
    <property type="match status" value="1"/>
</dbReference>
<accession>A0A0D8ZU46</accession>
<protein>
    <recommendedName>
        <fullName evidence="1">glutathione transferase</fullName>
        <ecNumber evidence="1">2.5.1.18</ecNumber>
    </recommendedName>
</protein>
<dbReference type="AlphaFoldDB" id="A0A0D8ZU46"/>
<dbReference type="OrthoDB" id="465590at2"/>
<dbReference type="Gene3D" id="3.40.30.10">
    <property type="entry name" value="Glutaredoxin"/>
    <property type="match status" value="1"/>
</dbReference>
<dbReference type="InterPro" id="IPR040079">
    <property type="entry name" value="Glutathione_S-Trfase"/>
</dbReference>
<comment type="similarity">
    <text evidence="4">Belongs to the GST superfamily.</text>
</comment>
<dbReference type="RefSeq" id="WP_045054460.1">
    <property type="nucleotide sequence ID" value="NZ_CAWMDP010000041.1"/>
</dbReference>
<dbReference type="SFLD" id="SFLDG01150">
    <property type="entry name" value="Main.1:_Beta-like"/>
    <property type="match status" value="1"/>
</dbReference>
<dbReference type="InterPro" id="IPR010987">
    <property type="entry name" value="Glutathione-S-Trfase_C-like"/>
</dbReference>
<gene>
    <name evidence="7" type="ORF">UH38_09825</name>
</gene>
<dbReference type="SUPFAM" id="SSF47616">
    <property type="entry name" value="GST C-terminal domain-like"/>
    <property type="match status" value="1"/>
</dbReference>
<dbReference type="GO" id="GO:0004601">
    <property type="term" value="F:peroxidase activity"/>
    <property type="evidence" value="ECO:0007669"/>
    <property type="project" value="UniProtKB-ARBA"/>
</dbReference>
<dbReference type="PANTHER" id="PTHR44051">
    <property type="entry name" value="GLUTATHIONE S-TRANSFERASE-RELATED"/>
    <property type="match status" value="1"/>
</dbReference>
<comment type="catalytic activity">
    <reaction evidence="3">
        <text>RX + glutathione = an S-substituted glutathione + a halide anion + H(+)</text>
        <dbReference type="Rhea" id="RHEA:16437"/>
        <dbReference type="ChEBI" id="CHEBI:15378"/>
        <dbReference type="ChEBI" id="CHEBI:16042"/>
        <dbReference type="ChEBI" id="CHEBI:17792"/>
        <dbReference type="ChEBI" id="CHEBI:57925"/>
        <dbReference type="ChEBI" id="CHEBI:90779"/>
        <dbReference type="EC" id="2.5.1.18"/>
    </reaction>
</comment>
<sequence length="210" mass="23852">MLVVHHLNNSRSQRILWLLEELGLEYEIKRYERDVETMLAPASLRAVHPLGKSPVITDDSLTLAESGAIIEYLVERYGNGKLAPAPSTDQWWQYKYWLHYAEGSAMPLLVMKLIFNHFDLGDCSASTQLIAPQIKLHVDYIEGELSKSTWFVGEEFTAADIAMSFPLEAAEAQLGLDASYRQLKSFLDRIHARPAYQKALEHGGKYEILK</sequence>
<dbReference type="CDD" id="cd03189">
    <property type="entry name" value="GST_C_GTT1_like"/>
    <property type="match status" value="1"/>
</dbReference>
<dbReference type="InterPro" id="IPR036282">
    <property type="entry name" value="Glutathione-S-Trfase_C_sf"/>
</dbReference>
<proteinExistence type="inferred from homology"/>
<evidence type="ECO:0000256" key="3">
    <source>
        <dbReference type="ARBA" id="ARBA00047960"/>
    </source>
</evidence>
<evidence type="ECO:0000313" key="8">
    <source>
        <dbReference type="Proteomes" id="UP000032452"/>
    </source>
</evidence>
<dbReference type="Gene3D" id="1.20.1050.10">
    <property type="match status" value="1"/>
</dbReference>
<feature type="domain" description="GST C-terminal" evidence="6">
    <location>
        <begin position="87"/>
        <end position="210"/>
    </location>
</feature>
<dbReference type="Pfam" id="PF02798">
    <property type="entry name" value="GST_N"/>
    <property type="match status" value="1"/>
</dbReference>
<comment type="caution">
    <text evidence="7">The sequence shown here is derived from an EMBL/GenBank/DDBJ whole genome shotgun (WGS) entry which is preliminary data.</text>
</comment>
<feature type="domain" description="GST N-terminal" evidence="5">
    <location>
        <begin position="1"/>
        <end position="81"/>
    </location>
</feature>
<dbReference type="CDD" id="cd03046">
    <property type="entry name" value="GST_N_GTT1_like"/>
    <property type="match status" value="1"/>
</dbReference>
<dbReference type="STRING" id="1618023.UH38_09825"/>
<dbReference type="SFLD" id="SFLDS00019">
    <property type="entry name" value="Glutathione_Transferase_(cytos"/>
    <property type="match status" value="1"/>
</dbReference>
<dbReference type="PATRIC" id="fig|1618023.3.peg.3718"/>
<dbReference type="EC" id="2.5.1.18" evidence="1"/>
<evidence type="ECO:0000256" key="2">
    <source>
        <dbReference type="ARBA" id="ARBA00022679"/>
    </source>
</evidence>